<dbReference type="Proteomes" id="UP000054560">
    <property type="component" value="Unassembled WGS sequence"/>
</dbReference>
<dbReference type="PANTHER" id="PTHR43184">
    <property type="entry name" value="MAJOR FACILITATOR SUPERFAMILY TRANSPORTER 16, ISOFORM B"/>
    <property type="match status" value="1"/>
</dbReference>
<organism evidence="7 8">
    <name type="scientific">Sphaeroforma arctica JP610</name>
    <dbReference type="NCBI Taxonomy" id="667725"/>
    <lineage>
        <taxon>Eukaryota</taxon>
        <taxon>Ichthyosporea</taxon>
        <taxon>Ichthyophonida</taxon>
        <taxon>Sphaeroforma</taxon>
    </lineage>
</organism>
<feature type="transmembrane region" description="Helical" evidence="5">
    <location>
        <begin position="48"/>
        <end position="67"/>
    </location>
</feature>
<comment type="subcellular location">
    <subcellularLocation>
        <location evidence="1">Membrane</location>
        <topology evidence="1">Multi-pass membrane protein</topology>
    </subcellularLocation>
</comment>
<dbReference type="SUPFAM" id="SSF103473">
    <property type="entry name" value="MFS general substrate transporter"/>
    <property type="match status" value="1"/>
</dbReference>
<feature type="transmembrane region" description="Helical" evidence="5">
    <location>
        <begin position="174"/>
        <end position="195"/>
    </location>
</feature>
<accession>A0A0L0GB07</accession>
<feature type="transmembrane region" description="Helical" evidence="5">
    <location>
        <begin position="301"/>
        <end position="321"/>
    </location>
</feature>
<evidence type="ECO:0000256" key="1">
    <source>
        <dbReference type="ARBA" id="ARBA00004141"/>
    </source>
</evidence>
<name>A0A0L0GB07_9EUKA</name>
<evidence type="ECO:0000313" key="8">
    <source>
        <dbReference type="Proteomes" id="UP000054560"/>
    </source>
</evidence>
<reference evidence="7 8" key="1">
    <citation type="submission" date="2011-02" db="EMBL/GenBank/DDBJ databases">
        <title>The Genome Sequence of Sphaeroforma arctica JP610.</title>
        <authorList>
            <consortium name="The Broad Institute Genome Sequencing Platform"/>
            <person name="Russ C."/>
            <person name="Cuomo C."/>
            <person name="Young S.K."/>
            <person name="Zeng Q."/>
            <person name="Gargeya S."/>
            <person name="Alvarado L."/>
            <person name="Berlin A."/>
            <person name="Chapman S.B."/>
            <person name="Chen Z."/>
            <person name="Freedman E."/>
            <person name="Gellesch M."/>
            <person name="Goldberg J."/>
            <person name="Griggs A."/>
            <person name="Gujja S."/>
            <person name="Heilman E."/>
            <person name="Heiman D."/>
            <person name="Howarth C."/>
            <person name="Mehta T."/>
            <person name="Neiman D."/>
            <person name="Pearson M."/>
            <person name="Roberts A."/>
            <person name="Saif S."/>
            <person name="Shea T."/>
            <person name="Shenoy N."/>
            <person name="Sisk P."/>
            <person name="Stolte C."/>
            <person name="Sykes S."/>
            <person name="White J."/>
            <person name="Yandava C."/>
            <person name="Burger G."/>
            <person name="Gray M.W."/>
            <person name="Holland P.W.H."/>
            <person name="King N."/>
            <person name="Lang F.B.F."/>
            <person name="Roger A.J."/>
            <person name="Ruiz-Trillo I."/>
            <person name="Haas B."/>
            <person name="Nusbaum C."/>
            <person name="Birren B."/>
        </authorList>
    </citation>
    <scope>NUCLEOTIDE SEQUENCE [LARGE SCALE GENOMIC DNA]</scope>
    <source>
        <strain evidence="7 8">JP610</strain>
    </source>
</reference>
<feature type="transmembrane region" description="Helical" evidence="5">
    <location>
        <begin position="79"/>
        <end position="97"/>
    </location>
</feature>
<dbReference type="GeneID" id="25902288"/>
<sequence length="336" mass="35811">MFAFGSLNSTATLLFFMMLNGSFQALLWPNCVKSVAPWMSQSVRAKYYGVWGASPYVGGVLATAFAVYLLEIGGWRNCFQLPAIVVAFVGLLNVMYLRSPSEVGVAAPNPSAATSKKIGSQTTNSISTVEAMTIPGVPASSLSFFFIKLTRYALMMWLPLYLTKVVHLPEDTAGFLSLCFEVGGAISAPFAMPVCSYFVNGRLIRGVAIYQVTMGVILVVFILTSSYGSLMVMALCIGIAGVCSNSCDMLLSGPIATDFGEIDGMNVQATVAGLINGVGCLGSVLQGLVIGGVSDTYGWEYVFYFIILLSFAAAAVLVPAFPVDDRIQMKKTIQLP</sequence>
<dbReference type="RefSeq" id="XP_014159963.1">
    <property type="nucleotide sequence ID" value="XM_014304488.1"/>
</dbReference>
<dbReference type="GO" id="GO:0022857">
    <property type="term" value="F:transmembrane transporter activity"/>
    <property type="evidence" value="ECO:0007669"/>
    <property type="project" value="InterPro"/>
</dbReference>
<dbReference type="InterPro" id="IPR036259">
    <property type="entry name" value="MFS_trans_sf"/>
</dbReference>
<dbReference type="PROSITE" id="PS50850">
    <property type="entry name" value="MFS"/>
    <property type="match status" value="1"/>
</dbReference>
<dbReference type="STRING" id="667725.A0A0L0GB07"/>
<feature type="transmembrane region" description="Helical" evidence="5">
    <location>
        <begin position="6"/>
        <end position="27"/>
    </location>
</feature>
<dbReference type="InterPro" id="IPR011701">
    <property type="entry name" value="MFS"/>
</dbReference>
<dbReference type="AlphaFoldDB" id="A0A0L0GB07"/>
<protein>
    <recommendedName>
        <fullName evidence="6">Major facilitator superfamily (MFS) profile domain-containing protein</fullName>
    </recommendedName>
</protein>
<dbReference type="eggNOG" id="KOG2533">
    <property type="taxonomic scope" value="Eukaryota"/>
</dbReference>
<dbReference type="Gene3D" id="1.20.1250.20">
    <property type="entry name" value="MFS general substrate transporter like domains"/>
    <property type="match status" value="2"/>
</dbReference>
<evidence type="ECO:0000313" key="7">
    <source>
        <dbReference type="EMBL" id="KNC86061.1"/>
    </source>
</evidence>
<feature type="domain" description="Major facilitator superfamily (MFS) profile" evidence="6">
    <location>
        <begin position="1"/>
        <end position="327"/>
    </location>
</feature>
<dbReference type="OrthoDB" id="3639251at2759"/>
<evidence type="ECO:0000256" key="5">
    <source>
        <dbReference type="SAM" id="Phobius"/>
    </source>
</evidence>
<keyword evidence="8" id="KW-1185">Reference proteome</keyword>
<evidence type="ECO:0000256" key="2">
    <source>
        <dbReference type="ARBA" id="ARBA00022692"/>
    </source>
</evidence>
<feature type="transmembrane region" description="Helical" evidence="5">
    <location>
        <begin position="271"/>
        <end position="289"/>
    </location>
</feature>
<dbReference type="Pfam" id="PF07690">
    <property type="entry name" value="MFS_1"/>
    <property type="match status" value="1"/>
</dbReference>
<evidence type="ECO:0000259" key="6">
    <source>
        <dbReference type="PROSITE" id="PS50850"/>
    </source>
</evidence>
<keyword evidence="2 5" id="KW-0812">Transmembrane</keyword>
<gene>
    <name evidence="7" type="ORF">SARC_01784</name>
</gene>
<evidence type="ECO:0000256" key="3">
    <source>
        <dbReference type="ARBA" id="ARBA00022989"/>
    </source>
</evidence>
<keyword evidence="3 5" id="KW-1133">Transmembrane helix</keyword>
<dbReference type="PANTHER" id="PTHR43184:SF30">
    <property type="entry name" value="MFS DOMAIN-CONTAINING PROTEIN"/>
    <property type="match status" value="1"/>
</dbReference>
<proteinExistence type="predicted"/>
<dbReference type="GO" id="GO:0016020">
    <property type="term" value="C:membrane"/>
    <property type="evidence" value="ECO:0007669"/>
    <property type="project" value="UniProtKB-SubCell"/>
</dbReference>
<dbReference type="InterPro" id="IPR020846">
    <property type="entry name" value="MFS_dom"/>
</dbReference>
<evidence type="ECO:0000256" key="4">
    <source>
        <dbReference type="ARBA" id="ARBA00023136"/>
    </source>
</evidence>
<keyword evidence="4 5" id="KW-0472">Membrane</keyword>
<dbReference type="EMBL" id="KQ241670">
    <property type="protein sequence ID" value="KNC86061.1"/>
    <property type="molecule type" value="Genomic_DNA"/>
</dbReference>